<keyword evidence="3 5" id="KW-0732">Signal</keyword>
<dbReference type="InterPro" id="IPR028082">
    <property type="entry name" value="Peripla_BP_I"/>
</dbReference>
<feature type="chain" id="PRO_5043163590" evidence="5">
    <location>
        <begin position="20"/>
        <end position="343"/>
    </location>
</feature>
<dbReference type="RefSeq" id="WP_109709380.1">
    <property type="nucleotide sequence ID" value="NZ_QGDS01000003.1"/>
</dbReference>
<dbReference type="OrthoDB" id="569491at2"/>
<accession>A0A316A0R6</accession>
<dbReference type="Gene3D" id="3.40.50.2300">
    <property type="match status" value="2"/>
</dbReference>
<dbReference type="SUPFAM" id="SSF53822">
    <property type="entry name" value="Periplasmic binding protein-like I"/>
    <property type="match status" value="1"/>
</dbReference>
<evidence type="ECO:0000256" key="2">
    <source>
        <dbReference type="ARBA" id="ARBA00007639"/>
    </source>
</evidence>
<dbReference type="PANTHER" id="PTHR46847:SF1">
    <property type="entry name" value="D-ALLOSE-BINDING PERIPLASMIC PROTEIN-RELATED"/>
    <property type="match status" value="1"/>
</dbReference>
<reference evidence="8" key="1">
    <citation type="submission" date="2017-07" db="EMBL/GenBank/DDBJ databases">
        <authorList>
            <person name="Varghese N."/>
            <person name="Submissions S."/>
        </authorList>
    </citation>
    <scope>NUCLEOTIDE SEQUENCE [LARGE SCALE GENOMIC DNA]</scope>
    <source>
        <strain evidence="8">NLAE-zl-C134</strain>
    </source>
</reference>
<dbReference type="CDD" id="cd01536">
    <property type="entry name" value="PBP1_ABC_sugar_binding-like"/>
    <property type="match status" value="1"/>
</dbReference>
<dbReference type="EMBL" id="UHJJ01000003">
    <property type="protein sequence ID" value="SUQ13386.1"/>
    <property type="molecule type" value="Genomic_DNA"/>
</dbReference>
<comment type="subcellular location">
    <subcellularLocation>
        <location evidence="1">Cell envelope</location>
    </subcellularLocation>
</comment>
<comment type="similarity">
    <text evidence="2">Belongs to the bacterial solute-binding protein 2 family.</text>
</comment>
<evidence type="ECO:0000313" key="8">
    <source>
        <dbReference type="Proteomes" id="UP000254051"/>
    </source>
</evidence>
<dbReference type="GO" id="GO:0030313">
    <property type="term" value="C:cell envelope"/>
    <property type="evidence" value="ECO:0007669"/>
    <property type="project" value="UniProtKB-SubCell"/>
</dbReference>
<evidence type="ECO:0000256" key="4">
    <source>
        <dbReference type="SAM" id="MobiDB-lite"/>
    </source>
</evidence>
<evidence type="ECO:0000313" key="7">
    <source>
        <dbReference type="EMBL" id="SUQ13386.1"/>
    </source>
</evidence>
<evidence type="ECO:0000259" key="6">
    <source>
        <dbReference type="Pfam" id="PF13407"/>
    </source>
</evidence>
<feature type="region of interest" description="Disordered" evidence="4">
    <location>
        <begin position="25"/>
        <end position="46"/>
    </location>
</feature>
<dbReference type="PROSITE" id="PS51257">
    <property type="entry name" value="PROKAR_LIPOPROTEIN"/>
    <property type="match status" value="1"/>
</dbReference>
<proteinExistence type="inferred from homology"/>
<evidence type="ECO:0000256" key="1">
    <source>
        <dbReference type="ARBA" id="ARBA00004196"/>
    </source>
</evidence>
<gene>
    <name evidence="7" type="ORF">SAMN05216529_103114</name>
</gene>
<name>A0A316A0R6_9FIRM</name>
<dbReference type="AlphaFoldDB" id="A0A316A0R6"/>
<feature type="domain" description="Periplasmic binding protein" evidence="6">
    <location>
        <begin position="54"/>
        <end position="312"/>
    </location>
</feature>
<protein>
    <submittedName>
        <fullName evidence="7">Ribose transport system substrate-binding protein</fullName>
    </submittedName>
</protein>
<sequence>MKKRILAVLMVMVMSSALAACGGGDKKSDAGDGGSSTDGNNEQTQSDGDLAVNVILKTTASEYWGYVVAGCEAYGKDHPDVKVNIQGASSETAYDEQLNIIETNLASGQYDGYVIAPLQADMVVKQIAGEQKPIIAVDTDIDAPEVLSFVGTGNETAAYEGGKVAVEMAKEAGWKELKAISISGVEGDSTATARLTGYEKGITEAGGEFLKDEIQYADAVADKAYASMEAVIQNHPEGIAMVVCNNDDMAIAAARAAAGNKAYENTIFVGFDGIQSACKAILDGEETMSIAQNAYEMGYKAVEACVEAINGGKVDEFIDSGSIIVNKDNAQEQLDNLKSYLGQ</sequence>
<dbReference type="PANTHER" id="PTHR46847">
    <property type="entry name" value="D-ALLOSE-BINDING PERIPLASMIC PROTEIN-RELATED"/>
    <property type="match status" value="1"/>
</dbReference>
<dbReference type="Pfam" id="PF13407">
    <property type="entry name" value="Peripla_BP_4"/>
    <property type="match status" value="1"/>
</dbReference>
<evidence type="ECO:0000256" key="3">
    <source>
        <dbReference type="ARBA" id="ARBA00022729"/>
    </source>
</evidence>
<feature type="signal peptide" evidence="5">
    <location>
        <begin position="1"/>
        <end position="19"/>
    </location>
</feature>
<dbReference type="InterPro" id="IPR025997">
    <property type="entry name" value="SBP_2_dom"/>
</dbReference>
<keyword evidence="8" id="KW-1185">Reference proteome</keyword>
<evidence type="ECO:0000256" key="5">
    <source>
        <dbReference type="SAM" id="SignalP"/>
    </source>
</evidence>
<dbReference type="GO" id="GO:0030246">
    <property type="term" value="F:carbohydrate binding"/>
    <property type="evidence" value="ECO:0007669"/>
    <property type="project" value="UniProtKB-ARBA"/>
</dbReference>
<dbReference type="Proteomes" id="UP000254051">
    <property type="component" value="Unassembled WGS sequence"/>
</dbReference>
<organism evidence="7 8">
    <name type="scientific">Faecalicatena contorta</name>
    <dbReference type="NCBI Taxonomy" id="39482"/>
    <lineage>
        <taxon>Bacteria</taxon>
        <taxon>Bacillati</taxon>
        <taxon>Bacillota</taxon>
        <taxon>Clostridia</taxon>
        <taxon>Lachnospirales</taxon>
        <taxon>Lachnospiraceae</taxon>
        <taxon>Faecalicatena</taxon>
    </lineage>
</organism>